<organism evidence="7 8">
    <name type="scientific">Phlebiopsis gigantea (strain 11061_1 CR5-6)</name>
    <name type="common">White-rot fungus</name>
    <name type="synonym">Peniophora gigantea</name>
    <dbReference type="NCBI Taxonomy" id="745531"/>
    <lineage>
        <taxon>Eukaryota</taxon>
        <taxon>Fungi</taxon>
        <taxon>Dikarya</taxon>
        <taxon>Basidiomycota</taxon>
        <taxon>Agaricomycotina</taxon>
        <taxon>Agaricomycetes</taxon>
        <taxon>Polyporales</taxon>
        <taxon>Phanerochaetaceae</taxon>
        <taxon>Phlebiopsis</taxon>
    </lineage>
</organism>
<evidence type="ECO:0000256" key="3">
    <source>
        <dbReference type="PROSITE-ProRule" id="PRU10141"/>
    </source>
</evidence>
<dbReference type="AlphaFoldDB" id="A0A0C3NRD6"/>
<evidence type="ECO:0000313" key="8">
    <source>
        <dbReference type="Proteomes" id="UP000053257"/>
    </source>
</evidence>
<dbReference type="SUPFAM" id="SSF56112">
    <property type="entry name" value="Protein kinase-like (PK-like)"/>
    <property type="match status" value="1"/>
</dbReference>
<feature type="compositionally biased region" description="Basic and acidic residues" evidence="5">
    <location>
        <begin position="338"/>
        <end position="354"/>
    </location>
</feature>
<dbReference type="FunFam" id="1.10.510.10:FF:000257">
    <property type="entry name" value="Calcium/calmodulin-dependent protein kinase type I"/>
    <property type="match status" value="1"/>
</dbReference>
<dbReference type="GO" id="GO:0005524">
    <property type="term" value="F:ATP binding"/>
    <property type="evidence" value="ECO:0007669"/>
    <property type="project" value="UniProtKB-UniRule"/>
</dbReference>
<keyword evidence="4" id="KW-0723">Serine/threonine-protein kinase</keyword>
<protein>
    <recommendedName>
        <fullName evidence="6">Protein kinase domain-containing protein</fullName>
    </recommendedName>
</protein>
<dbReference type="PROSITE" id="PS50011">
    <property type="entry name" value="PROTEIN_KINASE_DOM"/>
    <property type="match status" value="1"/>
</dbReference>
<evidence type="ECO:0000259" key="6">
    <source>
        <dbReference type="PROSITE" id="PS50011"/>
    </source>
</evidence>
<dbReference type="Pfam" id="PF00069">
    <property type="entry name" value="Pkinase"/>
    <property type="match status" value="1"/>
</dbReference>
<dbReference type="SMART" id="SM00220">
    <property type="entry name" value="S_TKc"/>
    <property type="match status" value="1"/>
</dbReference>
<proteinExistence type="inferred from homology"/>
<dbReference type="PROSITE" id="PS00107">
    <property type="entry name" value="PROTEIN_KINASE_ATP"/>
    <property type="match status" value="1"/>
</dbReference>
<dbReference type="OrthoDB" id="40902at2759"/>
<dbReference type="Proteomes" id="UP000053257">
    <property type="component" value="Unassembled WGS sequence"/>
</dbReference>
<feature type="binding site" evidence="3">
    <location>
        <position position="40"/>
    </location>
    <ligand>
        <name>ATP</name>
        <dbReference type="ChEBI" id="CHEBI:30616"/>
    </ligand>
</feature>
<dbReference type="Gene3D" id="1.10.510.10">
    <property type="entry name" value="Transferase(Phosphotransferase) domain 1"/>
    <property type="match status" value="1"/>
</dbReference>
<keyword evidence="8" id="KW-1185">Reference proteome</keyword>
<feature type="region of interest" description="Disordered" evidence="5">
    <location>
        <begin position="338"/>
        <end position="385"/>
    </location>
</feature>
<evidence type="ECO:0000256" key="5">
    <source>
        <dbReference type="SAM" id="MobiDB-lite"/>
    </source>
</evidence>
<keyword evidence="4" id="KW-0418">Kinase</keyword>
<dbReference type="InterPro" id="IPR011009">
    <property type="entry name" value="Kinase-like_dom_sf"/>
</dbReference>
<evidence type="ECO:0000313" key="7">
    <source>
        <dbReference type="EMBL" id="KIP07769.1"/>
    </source>
</evidence>
<dbReference type="GO" id="GO:0004674">
    <property type="term" value="F:protein serine/threonine kinase activity"/>
    <property type="evidence" value="ECO:0007669"/>
    <property type="project" value="UniProtKB-KW"/>
</dbReference>
<accession>A0A0C3NRD6</accession>
<dbReference type="Gene3D" id="3.30.200.20">
    <property type="entry name" value="Phosphorylase Kinase, domain 1"/>
    <property type="match status" value="1"/>
</dbReference>
<keyword evidence="1 3" id="KW-0547">Nucleotide-binding</keyword>
<feature type="domain" description="Protein kinase" evidence="6">
    <location>
        <begin position="11"/>
        <end position="272"/>
    </location>
</feature>
<evidence type="ECO:0000256" key="2">
    <source>
        <dbReference type="ARBA" id="ARBA00022840"/>
    </source>
</evidence>
<dbReference type="CDD" id="cd05117">
    <property type="entry name" value="STKc_CAMK"/>
    <property type="match status" value="1"/>
</dbReference>
<dbReference type="PROSITE" id="PS00108">
    <property type="entry name" value="PROTEIN_KINASE_ST"/>
    <property type="match status" value="1"/>
</dbReference>
<dbReference type="EMBL" id="KN840491">
    <property type="protein sequence ID" value="KIP07769.1"/>
    <property type="molecule type" value="Genomic_DNA"/>
</dbReference>
<dbReference type="FunFam" id="3.30.200.20:FF:000153">
    <property type="entry name" value="Calcium/calmodulin-dependent protein kinase type I"/>
    <property type="match status" value="1"/>
</dbReference>
<keyword evidence="4" id="KW-0808">Transferase</keyword>
<name>A0A0C3NRD6_PHLG1</name>
<dbReference type="InterPro" id="IPR017441">
    <property type="entry name" value="Protein_kinase_ATP_BS"/>
</dbReference>
<reference evidence="7 8" key="1">
    <citation type="journal article" date="2014" name="PLoS Genet.">
        <title>Analysis of the Phlebiopsis gigantea genome, transcriptome and secretome provides insight into its pioneer colonization strategies of wood.</title>
        <authorList>
            <person name="Hori C."/>
            <person name="Ishida T."/>
            <person name="Igarashi K."/>
            <person name="Samejima M."/>
            <person name="Suzuki H."/>
            <person name="Master E."/>
            <person name="Ferreira P."/>
            <person name="Ruiz-Duenas F.J."/>
            <person name="Held B."/>
            <person name="Canessa P."/>
            <person name="Larrondo L.F."/>
            <person name="Schmoll M."/>
            <person name="Druzhinina I.S."/>
            <person name="Kubicek C.P."/>
            <person name="Gaskell J.A."/>
            <person name="Kersten P."/>
            <person name="St John F."/>
            <person name="Glasner J."/>
            <person name="Sabat G."/>
            <person name="Splinter BonDurant S."/>
            <person name="Syed K."/>
            <person name="Yadav J."/>
            <person name="Mgbeahuruike A.C."/>
            <person name="Kovalchuk A."/>
            <person name="Asiegbu F.O."/>
            <person name="Lackner G."/>
            <person name="Hoffmeister D."/>
            <person name="Rencoret J."/>
            <person name="Gutierrez A."/>
            <person name="Sun H."/>
            <person name="Lindquist E."/>
            <person name="Barry K."/>
            <person name="Riley R."/>
            <person name="Grigoriev I.V."/>
            <person name="Henrissat B."/>
            <person name="Kues U."/>
            <person name="Berka R.M."/>
            <person name="Martinez A.T."/>
            <person name="Covert S.F."/>
            <person name="Blanchette R.A."/>
            <person name="Cullen D."/>
        </authorList>
    </citation>
    <scope>NUCLEOTIDE SEQUENCE [LARGE SCALE GENOMIC DNA]</scope>
    <source>
        <strain evidence="7 8">11061_1 CR5-6</strain>
    </source>
</reference>
<keyword evidence="2 3" id="KW-0067">ATP-binding</keyword>
<dbReference type="InterPro" id="IPR008271">
    <property type="entry name" value="Ser/Thr_kinase_AS"/>
</dbReference>
<sequence length="385" mass="43708">MPAPATVPCQYRTGKTLGSGTYAIVKEAVHIKTGKYYACKVINKKLMEGREYMVRNEIAVLKRVSKGHQNIVTLHDYFETSHNLYLVFDLCTGGELFDRICAKGNYYEADAADLVRTIMKAVKYIHDCGIVHRDLKPENLIFRTKREDADVMIADFGLSRVMEEEKFQMLTEICGTPGYMAPEIFKKTGHGKPVDIWAMGVITYFLLCGYTPFDRDTQQQEMEAIIAGDYKFEPEEYWANVSETAKDFVRECLTIDPASRPTAEEALRHKWLASTEPHFVQDESGNMTNLLPQIQKGFDARKTFRKAVFSMMAMKRMSMMAAQLSPSARALGDHLQQYKDESEKENIDEGREVVHYPSEGDQTPPDSPKAPLESRMAQMSVQQGS</sequence>
<dbReference type="STRING" id="745531.A0A0C3NRD6"/>
<comment type="similarity">
    <text evidence="4">Belongs to the protein kinase superfamily.</text>
</comment>
<evidence type="ECO:0000256" key="1">
    <source>
        <dbReference type="ARBA" id="ARBA00022741"/>
    </source>
</evidence>
<dbReference type="InterPro" id="IPR000719">
    <property type="entry name" value="Prot_kinase_dom"/>
</dbReference>
<evidence type="ECO:0000256" key="4">
    <source>
        <dbReference type="RuleBase" id="RU000304"/>
    </source>
</evidence>
<dbReference type="PANTHER" id="PTHR24347">
    <property type="entry name" value="SERINE/THREONINE-PROTEIN KINASE"/>
    <property type="match status" value="1"/>
</dbReference>
<gene>
    <name evidence="7" type="ORF">PHLGIDRAFT_105242</name>
</gene>
<dbReference type="HOGENOM" id="CLU_000288_63_0_1"/>